<dbReference type="Proteomes" id="UP000694845">
    <property type="component" value="Unplaced"/>
</dbReference>
<evidence type="ECO:0000256" key="7">
    <source>
        <dbReference type="ARBA" id="ARBA00023224"/>
    </source>
</evidence>
<dbReference type="GO" id="GO:0004930">
    <property type="term" value="F:G protein-coupled receptor activity"/>
    <property type="evidence" value="ECO:0007669"/>
    <property type="project" value="UniProtKB-KW"/>
</dbReference>
<dbReference type="PROSITE" id="PS50262">
    <property type="entry name" value="G_PROTEIN_RECEP_F1_2"/>
    <property type="match status" value="1"/>
</dbReference>
<dbReference type="KEGG" id="aplc:110988562"/>
<dbReference type="InterPro" id="IPR000276">
    <property type="entry name" value="GPCR_Rhodpsn"/>
</dbReference>
<evidence type="ECO:0000259" key="9">
    <source>
        <dbReference type="PROSITE" id="PS50262"/>
    </source>
</evidence>
<keyword evidence="10" id="KW-1185">Reference proteome</keyword>
<feature type="transmembrane region" description="Helical" evidence="8">
    <location>
        <begin position="20"/>
        <end position="45"/>
    </location>
</feature>
<evidence type="ECO:0000256" key="2">
    <source>
        <dbReference type="ARBA" id="ARBA00022692"/>
    </source>
</evidence>
<proteinExistence type="predicted"/>
<dbReference type="InterPro" id="IPR017452">
    <property type="entry name" value="GPCR_Rhodpsn_7TM"/>
</dbReference>
<dbReference type="PANTHER" id="PTHR24243">
    <property type="entry name" value="G-PROTEIN COUPLED RECEPTOR"/>
    <property type="match status" value="1"/>
</dbReference>
<dbReference type="CDD" id="cd00637">
    <property type="entry name" value="7tm_classA_rhodopsin-like"/>
    <property type="match status" value="1"/>
</dbReference>
<evidence type="ECO:0000256" key="6">
    <source>
        <dbReference type="ARBA" id="ARBA00023170"/>
    </source>
</evidence>
<dbReference type="SMART" id="SM01381">
    <property type="entry name" value="7TM_GPCR_Srsx"/>
    <property type="match status" value="1"/>
</dbReference>
<feature type="domain" description="G-protein coupled receptors family 1 profile" evidence="9">
    <location>
        <begin position="37"/>
        <end position="296"/>
    </location>
</feature>
<feature type="transmembrane region" description="Helical" evidence="8">
    <location>
        <begin position="57"/>
        <end position="79"/>
    </location>
</feature>
<reference evidence="11" key="1">
    <citation type="submission" date="2025-08" db="UniProtKB">
        <authorList>
            <consortium name="RefSeq"/>
        </authorList>
    </citation>
    <scope>IDENTIFICATION</scope>
</reference>
<dbReference type="Gene3D" id="1.20.1070.10">
    <property type="entry name" value="Rhodopsin 7-helix transmembrane proteins"/>
    <property type="match status" value="1"/>
</dbReference>
<evidence type="ECO:0000256" key="5">
    <source>
        <dbReference type="ARBA" id="ARBA00023136"/>
    </source>
</evidence>
<evidence type="ECO:0000256" key="8">
    <source>
        <dbReference type="SAM" id="Phobius"/>
    </source>
</evidence>
<evidence type="ECO:0000256" key="3">
    <source>
        <dbReference type="ARBA" id="ARBA00022989"/>
    </source>
</evidence>
<sequence>MDLQTTSEPVTWMPGSFKASSLLIGIDISIGIVGVIGNLVVSLTILKSKGLHSLTHYFLLSLAIADSLVCITGILHAYVITEYNNRTQGAEVLYIVSGYMRRSSTGQSALSLLLVTFERFIGIVRPLHHCSFFTRRKVTLLILFVWIVPAFIEIWGTIWYIVRRGNCAEHLSSLGCDPYLPGFIFIVVNALLLFAVPAAAMIWMYVQILRNLKESARRRQNLGIQGPNELQRARQKLIHALLLVILAFLALIMPEKVMYIVSTAMYQDSENLSIPVLFQFAMILLLVNSTVNPILYALKYDKFREEVISVLCCRLKTSGNQPVPDVKRHMGHTPVSQQAKHQATPMCYESCV</sequence>
<gene>
    <name evidence="11" type="primary">LOC110988562</name>
</gene>
<keyword evidence="2 8" id="KW-0812">Transmembrane</keyword>
<feature type="transmembrane region" description="Helical" evidence="8">
    <location>
        <begin position="274"/>
        <end position="298"/>
    </location>
</feature>
<comment type="subcellular location">
    <subcellularLocation>
        <location evidence="1">Membrane</location>
        <topology evidence="1">Multi-pass membrane protein</topology>
    </subcellularLocation>
</comment>
<dbReference type="Pfam" id="PF00001">
    <property type="entry name" value="7tm_1"/>
    <property type="match status" value="1"/>
</dbReference>
<accession>A0A8B7ZST8</accession>
<keyword evidence="3 8" id="KW-1133">Transmembrane helix</keyword>
<dbReference type="RefSeq" id="XP_022107910.1">
    <property type="nucleotide sequence ID" value="XM_022252218.1"/>
</dbReference>
<dbReference type="OrthoDB" id="6151005at2759"/>
<feature type="transmembrane region" description="Helical" evidence="8">
    <location>
        <begin position="140"/>
        <end position="162"/>
    </location>
</feature>
<keyword evidence="7" id="KW-0807">Transducer</keyword>
<dbReference type="SUPFAM" id="SSF81321">
    <property type="entry name" value="Family A G protein-coupled receptor-like"/>
    <property type="match status" value="1"/>
</dbReference>
<name>A0A8B7ZST8_ACAPL</name>
<feature type="transmembrane region" description="Helical" evidence="8">
    <location>
        <begin position="237"/>
        <end position="254"/>
    </location>
</feature>
<evidence type="ECO:0000256" key="1">
    <source>
        <dbReference type="ARBA" id="ARBA00004141"/>
    </source>
</evidence>
<keyword evidence="5 8" id="KW-0472">Membrane</keyword>
<evidence type="ECO:0000313" key="10">
    <source>
        <dbReference type="Proteomes" id="UP000694845"/>
    </source>
</evidence>
<keyword evidence="4" id="KW-0297">G-protein coupled receptor</keyword>
<protein>
    <submittedName>
        <fullName evidence="11">Orexin receptor type 2-like</fullName>
    </submittedName>
</protein>
<keyword evidence="6" id="KW-0675">Receptor</keyword>
<feature type="transmembrane region" description="Helical" evidence="8">
    <location>
        <begin position="182"/>
        <end position="209"/>
    </location>
</feature>
<dbReference type="GO" id="GO:0005886">
    <property type="term" value="C:plasma membrane"/>
    <property type="evidence" value="ECO:0007669"/>
    <property type="project" value="TreeGrafter"/>
</dbReference>
<dbReference type="PRINTS" id="PR00237">
    <property type="entry name" value="GPCRRHODOPSN"/>
</dbReference>
<organism evidence="10 11">
    <name type="scientific">Acanthaster planci</name>
    <name type="common">Crown-of-thorns starfish</name>
    <dbReference type="NCBI Taxonomy" id="133434"/>
    <lineage>
        <taxon>Eukaryota</taxon>
        <taxon>Metazoa</taxon>
        <taxon>Echinodermata</taxon>
        <taxon>Eleutherozoa</taxon>
        <taxon>Asterozoa</taxon>
        <taxon>Asteroidea</taxon>
        <taxon>Valvatacea</taxon>
        <taxon>Valvatida</taxon>
        <taxon>Acanthasteridae</taxon>
        <taxon>Acanthaster</taxon>
    </lineage>
</organism>
<dbReference type="OMA" id="RICFIFL"/>
<evidence type="ECO:0000256" key="4">
    <source>
        <dbReference type="ARBA" id="ARBA00023040"/>
    </source>
</evidence>
<dbReference type="PANTHER" id="PTHR24243:SF224">
    <property type="entry name" value="G-PROTEIN COUPLED RECEPTOR 19-RELATED"/>
    <property type="match status" value="1"/>
</dbReference>
<evidence type="ECO:0000313" key="11">
    <source>
        <dbReference type="RefSeq" id="XP_022107910.1"/>
    </source>
</evidence>
<dbReference type="GeneID" id="110988562"/>
<dbReference type="AlphaFoldDB" id="A0A8B7ZST8"/>